<dbReference type="EMBL" id="JABSTR010000003">
    <property type="protein sequence ID" value="KAH9365956.1"/>
    <property type="molecule type" value="Genomic_DNA"/>
</dbReference>
<keyword evidence="3" id="KW-1185">Reference proteome</keyword>
<dbReference type="VEuPathDB" id="VectorBase:HLOH_055005"/>
<dbReference type="AlphaFoldDB" id="A0A9J6FV35"/>
<protein>
    <submittedName>
        <fullName evidence="2">Uncharacterized protein</fullName>
    </submittedName>
</protein>
<reference evidence="2 3" key="1">
    <citation type="journal article" date="2020" name="Cell">
        <title>Large-Scale Comparative Analyses of Tick Genomes Elucidate Their Genetic Diversity and Vector Capacities.</title>
        <authorList>
            <consortium name="Tick Genome and Microbiome Consortium (TIGMIC)"/>
            <person name="Jia N."/>
            <person name="Wang J."/>
            <person name="Shi W."/>
            <person name="Du L."/>
            <person name="Sun Y."/>
            <person name="Zhan W."/>
            <person name="Jiang J.F."/>
            <person name="Wang Q."/>
            <person name="Zhang B."/>
            <person name="Ji P."/>
            <person name="Bell-Sakyi L."/>
            <person name="Cui X.M."/>
            <person name="Yuan T.T."/>
            <person name="Jiang B.G."/>
            <person name="Yang W.F."/>
            <person name="Lam T.T."/>
            <person name="Chang Q.C."/>
            <person name="Ding S.J."/>
            <person name="Wang X.J."/>
            <person name="Zhu J.G."/>
            <person name="Ruan X.D."/>
            <person name="Zhao L."/>
            <person name="Wei J.T."/>
            <person name="Ye R.Z."/>
            <person name="Que T.C."/>
            <person name="Du C.H."/>
            <person name="Zhou Y.H."/>
            <person name="Cheng J.X."/>
            <person name="Dai P.F."/>
            <person name="Guo W.B."/>
            <person name="Han X.H."/>
            <person name="Huang E.J."/>
            <person name="Li L.F."/>
            <person name="Wei W."/>
            <person name="Gao Y.C."/>
            <person name="Liu J.Z."/>
            <person name="Shao H.Z."/>
            <person name="Wang X."/>
            <person name="Wang C.C."/>
            <person name="Yang T.C."/>
            <person name="Huo Q.B."/>
            <person name="Li W."/>
            <person name="Chen H.Y."/>
            <person name="Chen S.E."/>
            <person name="Zhou L.G."/>
            <person name="Ni X.B."/>
            <person name="Tian J.H."/>
            <person name="Sheng Y."/>
            <person name="Liu T."/>
            <person name="Pan Y.S."/>
            <person name="Xia L.Y."/>
            <person name="Li J."/>
            <person name="Zhao F."/>
            <person name="Cao W.C."/>
        </authorList>
    </citation>
    <scope>NUCLEOTIDE SEQUENCE [LARGE SCALE GENOMIC DNA]</scope>
    <source>
        <strain evidence="2">HaeL-2018</strain>
    </source>
</reference>
<gene>
    <name evidence="2" type="ORF">HPB48_001689</name>
</gene>
<accession>A0A9J6FV35</accession>
<organism evidence="2 3">
    <name type="scientific">Haemaphysalis longicornis</name>
    <name type="common">Bush tick</name>
    <dbReference type="NCBI Taxonomy" id="44386"/>
    <lineage>
        <taxon>Eukaryota</taxon>
        <taxon>Metazoa</taxon>
        <taxon>Ecdysozoa</taxon>
        <taxon>Arthropoda</taxon>
        <taxon>Chelicerata</taxon>
        <taxon>Arachnida</taxon>
        <taxon>Acari</taxon>
        <taxon>Parasitiformes</taxon>
        <taxon>Ixodida</taxon>
        <taxon>Ixodoidea</taxon>
        <taxon>Ixodidae</taxon>
        <taxon>Haemaphysalinae</taxon>
        <taxon>Haemaphysalis</taxon>
    </lineage>
</organism>
<feature type="region of interest" description="Disordered" evidence="1">
    <location>
        <begin position="45"/>
        <end position="76"/>
    </location>
</feature>
<name>A0A9J6FV35_HAELO</name>
<proteinExistence type="predicted"/>
<comment type="caution">
    <text evidence="2">The sequence shown here is derived from an EMBL/GenBank/DDBJ whole genome shotgun (WGS) entry which is preliminary data.</text>
</comment>
<evidence type="ECO:0000313" key="2">
    <source>
        <dbReference type="EMBL" id="KAH9365956.1"/>
    </source>
</evidence>
<dbReference type="Proteomes" id="UP000821853">
    <property type="component" value="Unassembled WGS sequence"/>
</dbReference>
<feature type="region of interest" description="Disordered" evidence="1">
    <location>
        <begin position="1"/>
        <end position="20"/>
    </location>
</feature>
<sequence length="76" mass="8100">MYPERCPSCGGHPPVSLHMGMPQTPDPIVCTQPLPLQMGSCSFQLSLGQPGRADRPGKTDRSSKWGPGLRAPPSES</sequence>
<feature type="compositionally biased region" description="Basic and acidic residues" evidence="1">
    <location>
        <begin position="52"/>
        <end position="63"/>
    </location>
</feature>
<evidence type="ECO:0000313" key="3">
    <source>
        <dbReference type="Proteomes" id="UP000821853"/>
    </source>
</evidence>
<evidence type="ECO:0000256" key="1">
    <source>
        <dbReference type="SAM" id="MobiDB-lite"/>
    </source>
</evidence>